<protein>
    <submittedName>
        <fullName evidence="1">Uncharacterized protein</fullName>
    </submittedName>
</protein>
<reference evidence="1 2" key="1">
    <citation type="submission" date="2020-01" db="EMBL/GenBank/DDBJ databases">
        <title>Identification and distribution of gene clusters putatively required for synthesis of sphingolipid metabolism inhibitors in phylogenetically diverse species of the filamentous fungus Fusarium.</title>
        <authorList>
            <person name="Kim H.-S."/>
            <person name="Busman M."/>
            <person name="Brown D.W."/>
            <person name="Divon H."/>
            <person name="Uhlig S."/>
            <person name="Proctor R.H."/>
        </authorList>
    </citation>
    <scope>NUCLEOTIDE SEQUENCE [LARGE SCALE GENOMIC DNA]</scope>
    <source>
        <strain evidence="1 2">NRRL 20459</strain>
    </source>
</reference>
<comment type="caution">
    <text evidence="1">The sequence shown here is derived from an EMBL/GenBank/DDBJ whole genome shotgun (WGS) entry which is preliminary data.</text>
</comment>
<dbReference type="EMBL" id="JAADYS010000625">
    <property type="protein sequence ID" value="KAF4468387.1"/>
    <property type="molecule type" value="Genomic_DNA"/>
</dbReference>
<sequence length="144" mass="16127">MAYELTDSSAVEKAISSIDPNKPVYMLNLLKFRPVAIYDPSSPPEILSLPPCSGQEAWQNRYVPTFFALPTMTGTRVPFSGKMVGKVLGLQDDEWDEMALVKYENIGVFRDTIMSEEYLRTSVPHRVAALADARLFAFEFLGSI</sequence>
<organism evidence="1 2">
    <name type="scientific">Fusarium albosuccineum</name>
    <dbReference type="NCBI Taxonomy" id="1237068"/>
    <lineage>
        <taxon>Eukaryota</taxon>
        <taxon>Fungi</taxon>
        <taxon>Dikarya</taxon>
        <taxon>Ascomycota</taxon>
        <taxon>Pezizomycotina</taxon>
        <taxon>Sordariomycetes</taxon>
        <taxon>Hypocreomycetidae</taxon>
        <taxon>Hypocreales</taxon>
        <taxon>Nectriaceae</taxon>
        <taxon>Fusarium</taxon>
        <taxon>Fusarium decemcellulare species complex</taxon>
    </lineage>
</organism>
<evidence type="ECO:0000313" key="2">
    <source>
        <dbReference type="Proteomes" id="UP000554235"/>
    </source>
</evidence>
<dbReference type="Gene3D" id="3.30.70.100">
    <property type="match status" value="1"/>
</dbReference>
<dbReference type="PANTHER" id="PTHR40257">
    <property type="match status" value="1"/>
</dbReference>
<name>A0A8H4LHV5_9HYPO</name>
<proteinExistence type="predicted"/>
<dbReference type="AlphaFoldDB" id="A0A8H4LHV5"/>
<gene>
    <name evidence="1" type="ORF">FALBO_4727</name>
</gene>
<dbReference type="OrthoDB" id="3500395at2759"/>
<keyword evidence="2" id="KW-1185">Reference proteome</keyword>
<evidence type="ECO:0000313" key="1">
    <source>
        <dbReference type="EMBL" id="KAF4468387.1"/>
    </source>
</evidence>
<accession>A0A8H4LHV5</accession>
<dbReference type="Proteomes" id="UP000554235">
    <property type="component" value="Unassembled WGS sequence"/>
</dbReference>
<dbReference type="PANTHER" id="PTHR40257:SF1">
    <property type="entry name" value="DUF1330 DOMAIN-CONTAINING PROTEIN"/>
    <property type="match status" value="1"/>
</dbReference>